<feature type="domain" description="UPF0033" evidence="2">
    <location>
        <begin position="8"/>
        <end position="32"/>
    </location>
</feature>
<sequence>MVQVDLEIDTSGLMCPLPLLRLKKALQTMETGQVVRVLATDPASVLDFGVFLEQAGHKMLDHREETGVFFYLIRKA</sequence>
<dbReference type="Gene3D" id="3.30.110.40">
    <property type="entry name" value="TusA-like domain"/>
    <property type="match status" value="1"/>
</dbReference>
<dbReference type="AlphaFoldDB" id="A0A250KPS9"/>
<protein>
    <recommendedName>
        <fullName evidence="2">UPF0033 domain-containing protein</fullName>
    </recommendedName>
</protein>
<dbReference type="RefSeq" id="WP_119629127.1">
    <property type="nucleotide sequence ID" value="NZ_AP017928.1"/>
</dbReference>
<dbReference type="InterPro" id="IPR001455">
    <property type="entry name" value="TusA-like"/>
</dbReference>
<gene>
    <name evidence="3" type="ORF">sS8_1574</name>
</gene>
<evidence type="ECO:0000259" key="2">
    <source>
        <dbReference type="PROSITE" id="PS01148"/>
    </source>
</evidence>
<dbReference type="Proteomes" id="UP000266313">
    <property type="component" value="Chromosome"/>
</dbReference>
<dbReference type="PROSITE" id="PS01148">
    <property type="entry name" value="UPF0033"/>
    <property type="match status" value="1"/>
</dbReference>
<name>A0A250KPS9_9GAMM</name>
<comment type="similarity">
    <text evidence="1">Belongs to the sulfur carrier protein TusA family.</text>
</comment>
<evidence type="ECO:0000256" key="1">
    <source>
        <dbReference type="ARBA" id="ARBA00008984"/>
    </source>
</evidence>
<proteinExistence type="inferred from homology"/>
<dbReference type="Pfam" id="PF01206">
    <property type="entry name" value="TusA"/>
    <property type="match status" value="1"/>
</dbReference>
<dbReference type="InterPro" id="IPR036868">
    <property type="entry name" value="TusA-like_sf"/>
</dbReference>
<dbReference type="PANTHER" id="PTHR33279">
    <property type="entry name" value="SULFUR CARRIER PROTEIN YEDF-RELATED"/>
    <property type="match status" value="1"/>
</dbReference>
<keyword evidence="4" id="KW-1185">Reference proteome</keyword>
<dbReference type="SUPFAM" id="SSF64307">
    <property type="entry name" value="SirA-like"/>
    <property type="match status" value="1"/>
</dbReference>
<accession>A0A250KPS9</accession>
<organism evidence="3 4">
    <name type="scientific">Methylocaldum marinum</name>
    <dbReference type="NCBI Taxonomy" id="1432792"/>
    <lineage>
        <taxon>Bacteria</taxon>
        <taxon>Pseudomonadati</taxon>
        <taxon>Pseudomonadota</taxon>
        <taxon>Gammaproteobacteria</taxon>
        <taxon>Methylococcales</taxon>
        <taxon>Methylococcaceae</taxon>
        <taxon>Methylocaldum</taxon>
    </lineage>
</organism>
<reference evidence="3 4" key="1">
    <citation type="submission" date="2016-12" db="EMBL/GenBank/DDBJ databases">
        <title>Genome sequencing of Methylocaldum marinum.</title>
        <authorList>
            <person name="Takeuchi M."/>
            <person name="Kamagata Y."/>
            <person name="Hiraoka S."/>
            <person name="Oshima K."/>
            <person name="Hattori M."/>
            <person name="Iwasaki W."/>
        </authorList>
    </citation>
    <scope>NUCLEOTIDE SEQUENCE [LARGE SCALE GENOMIC DNA]</scope>
    <source>
        <strain evidence="3 4">S8</strain>
    </source>
</reference>
<dbReference type="CDD" id="cd00291">
    <property type="entry name" value="SirA_YedF_YeeD"/>
    <property type="match status" value="1"/>
</dbReference>
<dbReference type="PANTHER" id="PTHR33279:SF6">
    <property type="entry name" value="SULFUR CARRIER PROTEIN YEDF-RELATED"/>
    <property type="match status" value="1"/>
</dbReference>
<evidence type="ECO:0000313" key="4">
    <source>
        <dbReference type="Proteomes" id="UP000266313"/>
    </source>
</evidence>
<evidence type="ECO:0000313" key="3">
    <source>
        <dbReference type="EMBL" id="BBA33532.1"/>
    </source>
</evidence>
<dbReference type="EMBL" id="AP017928">
    <property type="protein sequence ID" value="BBA33532.1"/>
    <property type="molecule type" value="Genomic_DNA"/>
</dbReference>
<dbReference type="KEGG" id="mmai:sS8_1574"/>
<dbReference type="OrthoDB" id="9797551at2"/>